<feature type="transmembrane region" description="Helical" evidence="17">
    <location>
        <begin position="330"/>
        <end position="352"/>
    </location>
</feature>
<evidence type="ECO:0000256" key="7">
    <source>
        <dbReference type="ARBA" id="ARBA00022989"/>
    </source>
</evidence>
<name>A0ABR6VHU6_9FIRM</name>
<feature type="transmembrane region" description="Helical" evidence="17">
    <location>
        <begin position="208"/>
        <end position="227"/>
    </location>
</feature>
<feature type="transmembrane region" description="Helical" evidence="17">
    <location>
        <begin position="298"/>
        <end position="318"/>
    </location>
</feature>
<reference evidence="18 19" key="1">
    <citation type="submission" date="2020-08" db="EMBL/GenBank/DDBJ databases">
        <authorList>
            <person name="Liu C."/>
            <person name="Sun Q."/>
        </authorList>
    </citation>
    <scope>NUCLEOTIDE SEQUENCE [LARGE SCALE GENOMIC DNA]</scope>
    <source>
        <strain evidence="18 19">NSJ-59</strain>
    </source>
</reference>
<evidence type="ECO:0000313" key="18">
    <source>
        <dbReference type="EMBL" id="MBC3536265.1"/>
    </source>
</evidence>
<comment type="caution">
    <text evidence="18">The sequence shown here is derived from an EMBL/GenBank/DDBJ whole genome shotgun (WGS) entry which is preliminary data.</text>
</comment>
<dbReference type="GO" id="GO:0051301">
    <property type="term" value="P:cell division"/>
    <property type="evidence" value="ECO:0007669"/>
    <property type="project" value="UniProtKB-KW"/>
</dbReference>
<comment type="similarity">
    <text evidence="11">Belongs to the SEDS family. FtsW subfamily.</text>
</comment>
<sequence>MTPKTKELRLTFWMIFTAFLLLFIIGTVNIFSSTFIEDMAEGGSAYGHLIRHVLCFVIGMIPATIVYRSDYRLWKKIAWLAVIFSALLLVAVLGAGIVVNGAKRWLGVGGFTFQPSEVAKLAVILFTAKYLAPLLEKHKPIAFFGPWDSSPQAPAWKRFHWLPQPVLLPALVLAGLVIKQPDAGTAIVIMFLPFAMLWISGASLKQAVIPLGVFLVAAAAYTLSAPYRMDRLRAWYDPSSYAQTLGYQTMQGFIAIGSGGIMGQGIGEGISKFSYLPEAHTDFAFAILAQEWGLRGSIVMLVLFCILIFFGFQCAWNTHDKFGELLAAGITLYFGGQGLINLAMVCGLFPVVGVPLPFISYGGTSLIVNLIAAALLLNIARRNYKTAVMAARLRMQPHVQSMKKETRSHFQLH</sequence>
<dbReference type="RefSeq" id="WP_186502424.1">
    <property type="nucleotide sequence ID" value="NZ_JACOGK010000006.1"/>
</dbReference>
<evidence type="ECO:0000256" key="17">
    <source>
        <dbReference type="SAM" id="Phobius"/>
    </source>
</evidence>
<feature type="transmembrane region" description="Helical" evidence="17">
    <location>
        <begin position="358"/>
        <end position="379"/>
    </location>
</feature>
<dbReference type="Proteomes" id="UP000606870">
    <property type="component" value="Unassembled WGS sequence"/>
</dbReference>
<evidence type="ECO:0000256" key="14">
    <source>
        <dbReference type="ARBA" id="ARBA00044770"/>
    </source>
</evidence>
<keyword evidence="4 17" id="KW-0812">Transmembrane</keyword>
<feature type="transmembrane region" description="Helical" evidence="17">
    <location>
        <begin position="79"/>
        <end position="98"/>
    </location>
</feature>
<evidence type="ECO:0000313" key="19">
    <source>
        <dbReference type="Proteomes" id="UP000606870"/>
    </source>
</evidence>
<evidence type="ECO:0000256" key="6">
    <source>
        <dbReference type="ARBA" id="ARBA00022984"/>
    </source>
</evidence>
<proteinExistence type="inferred from homology"/>
<feature type="transmembrane region" description="Helical" evidence="17">
    <location>
        <begin position="48"/>
        <end position="67"/>
    </location>
</feature>
<comment type="catalytic activity">
    <reaction evidence="15">
        <text>[GlcNAc-(1-&gt;4)-Mur2Ac(oyl-L-Ala-gamma-D-Glu-L-Lys-D-Ala-D-Ala)](n)-di-trans,octa-cis-undecaprenyl diphosphate + beta-D-GlcNAc-(1-&gt;4)-Mur2Ac(oyl-L-Ala-gamma-D-Glu-L-Lys-D-Ala-D-Ala)-di-trans,octa-cis-undecaprenyl diphosphate = [GlcNAc-(1-&gt;4)-Mur2Ac(oyl-L-Ala-gamma-D-Glu-L-Lys-D-Ala-D-Ala)](n+1)-di-trans,octa-cis-undecaprenyl diphosphate + di-trans,octa-cis-undecaprenyl diphosphate + H(+)</text>
        <dbReference type="Rhea" id="RHEA:23708"/>
        <dbReference type="Rhea" id="RHEA-COMP:9602"/>
        <dbReference type="Rhea" id="RHEA-COMP:9603"/>
        <dbReference type="ChEBI" id="CHEBI:15378"/>
        <dbReference type="ChEBI" id="CHEBI:58405"/>
        <dbReference type="ChEBI" id="CHEBI:60033"/>
        <dbReference type="ChEBI" id="CHEBI:78435"/>
        <dbReference type="EC" id="2.4.99.28"/>
    </reaction>
</comment>
<evidence type="ECO:0000256" key="8">
    <source>
        <dbReference type="ARBA" id="ARBA00023136"/>
    </source>
</evidence>
<keyword evidence="19" id="KW-1185">Reference proteome</keyword>
<feature type="transmembrane region" description="Helical" evidence="17">
    <location>
        <begin position="12"/>
        <end position="36"/>
    </location>
</feature>
<keyword evidence="3" id="KW-0808">Transferase</keyword>
<dbReference type="PANTHER" id="PTHR30474:SF2">
    <property type="entry name" value="PEPTIDOGLYCAN GLYCOSYLTRANSFERASE FTSW-RELATED"/>
    <property type="match status" value="1"/>
</dbReference>
<dbReference type="Pfam" id="PF01098">
    <property type="entry name" value="FTSW_RODA_SPOVE"/>
    <property type="match status" value="1"/>
</dbReference>
<evidence type="ECO:0000256" key="1">
    <source>
        <dbReference type="ARBA" id="ARBA00004141"/>
    </source>
</evidence>
<keyword evidence="18" id="KW-0131">Cell cycle</keyword>
<keyword evidence="18" id="KW-0132">Cell division</keyword>
<evidence type="ECO:0000256" key="13">
    <source>
        <dbReference type="ARBA" id="ARBA00041418"/>
    </source>
</evidence>
<evidence type="ECO:0000256" key="11">
    <source>
        <dbReference type="ARBA" id="ARBA00038053"/>
    </source>
</evidence>
<evidence type="ECO:0000256" key="3">
    <source>
        <dbReference type="ARBA" id="ARBA00022679"/>
    </source>
</evidence>
<keyword evidence="2" id="KW-0328">Glycosyltransferase</keyword>
<evidence type="ECO:0000256" key="2">
    <source>
        <dbReference type="ARBA" id="ARBA00022676"/>
    </source>
</evidence>
<feature type="transmembrane region" description="Helical" evidence="17">
    <location>
        <begin position="159"/>
        <end position="178"/>
    </location>
</feature>
<evidence type="ECO:0000256" key="16">
    <source>
        <dbReference type="ARBA" id="ARBA00049966"/>
    </source>
</evidence>
<protein>
    <recommendedName>
        <fullName evidence="12">Probable peptidoglycan glycosyltransferase FtsW</fullName>
        <ecNumber evidence="14">2.4.99.28</ecNumber>
    </recommendedName>
    <alternativeName>
        <fullName evidence="13">Cell division protein FtsW</fullName>
    </alternativeName>
    <alternativeName>
        <fullName evidence="10">Cell wall polymerase</fullName>
    </alternativeName>
    <alternativeName>
        <fullName evidence="9">Peptidoglycan polymerase</fullName>
    </alternativeName>
</protein>
<gene>
    <name evidence="18" type="ORF">H8J70_03235</name>
</gene>
<evidence type="ECO:0000256" key="10">
    <source>
        <dbReference type="ARBA" id="ARBA00033270"/>
    </source>
</evidence>
<keyword evidence="7 17" id="KW-1133">Transmembrane helix</keyword>
<dbReference type="PANTHER" id="PTHR30474">
    <property type="entry name" value="CELL CYCLE PROTEIN"/>
    <property type="match status" value="1"/>
</dbReference>
<evidence type="ECO:0000256" key="4">
    <source>
        <dbReference type="ARBA" id="ARBA00022692"/>
    </source>
</evidence>
<dbReference type="InterPro" id="IPR001182">
    <property type="entry name" value="FtsW/RodA"/>
</dbReference>
<comment type="subcellular location">
    <subcellularLocation>
        <location evidence="1">Membrane</location>
        <topology evidence="1">Multi-pass membrane protein</topology>
    </subcellularLocation>
</comment>
<organism evidence="18 19">
    <name type="scientific">Megasphaera hominis</name>
    <dbReference type="NCBI Taxonomy" id="159836"/>
    <lineage>
        <taxon>Bacteria</taxon>
        <taxon>Bacillati</taxon>
        <taxon>Bacillota</taxon>
        <taxon>Negativicutes</taxon>
        <taxon>Veillonellales</taxon>
        <taxon>Veillonellaceae</taxon>
        <taxon>Megasphaera</taxon>
    </lineage>
</organism>
<dbReference type="EMBL" id="JACOGK010000006">
    <property type="protein sequence ID" value="MBC3536265.1"/>
    <property type="molecule type" value="Genomic_DNA"/>
</dbReference>
<dbReference type="PROSITE" id="PS00428">
    <property type="entry name" value="FTSW_RODA_SPOVE"/>
    <property type="match status" value="1"/>
</dbReference>
<keyword evidence="6" id="KW-0573">Peptidoglycan synthesis</keyword>
<feature type="transmembrane region" description="Helical" evidence="17">
    <location>
        <begin position="184"/>
        <end position="201"/>
    </location>
</feature>
<evidence type="ECO:0000256" key="15">
    <source>
        <dbReference type="ARBA" id="ARBA00049902"/>
    </source>
</evidence>
<comment type="function">
    <text evidence="16">Peptidoglycan polymerase that is essential for cell division.</text>
</comment>
<keyword evidence="8 17" id="KW-0472">Membrane</keyword>
<keyword evidence="5" id="KW-0133">Cell shape</keyword>
<evidence type="ECO:0000256" key="12">
    <source>
        <dbReference type="ARBA" id="ARBA00041185"/>
    </source>
</evidence>
<evidence type="ECO:0000256" key="5">
    <source>
        <dbReference type="ARBA" id="ARBA00022960"/>
    </source>
</evidence>
<accession>A0ABR6VHU6</accession>
<dbReference type="EC" id="2.4.99.28" evidence="14"/>
<dbReference type="InterPro" id="IPR018365">
    <property type="entry name" value="Cell_cycle_FtsW-rel_CS"/>
</dbReference>
<evidence type="ECO:0000256" key="9">
    <source>
        <dbReference type="ARBA" id="ARBA00032370"/>
    </source>
</evidence>